<dbReference type="AlphaFoldDB" id="A0A7J0FB83"/>
<keyword evidence="3" id="KW-1185">Reference proteome</keyword>
<dbReference type="Proteomes" id="UP000585474">
    <property type="component" value="Unassembled WGS sequence"/>
</dbReference>
<accession>A0A7J0FB83</accession>
<evidence type="ECO:0000313" key="3">
    <source>
        <dbReference type="Proteomes" id="UP000585474"/>
    </source>
</evidence>
<reference evidence="2 3" key="1">
    <citation type="submission" date="2019-07" db="EMBL/GenBank/DDBJ databases">
        <title>De Novo Assembly of kiwifruit Actinidia rufa.</title>
        <authorList>
            <person name="Sugita-Konishi S."/>
            <person name="Sato K."/>
            <person name="Mori E."/>
            <person name="Abe Y."/>
            <person name="Kisaki G."/>
            <person name="Hamano K."/>
            <person name="Suezawa K."/>
            <person name="Otani M."/>
            <person name="Fukuda T."/>
            <person name="Manabe T."/>
            <person name="Gomi K."/>
            <person name="Tabuchi M."/>
            <person name="Akimitsu K."/>
            <person name="Kataoka I."/>
        </authorList>
    </citation>
    <scope>NUCLEOTIDE SEQUENCE [LARGE SCALE GENOMIC DNA]</scope>
    <source>
        <strain evidence="3">cv. Fuchu</strain>
    </source>
</reference>
<evidence type="ECO:0000256" key="1">
    <source>
        <dbReference type="SAM" id="MobiDB-lite"/>
    </source>
</evidence>
<gene>
    <name evidence="2" type="ORF">Acr_11g0002410</name>
</gene>
<dbReference type="EMBL" id="BJWL01000011">
    <property type="protein sequence ID" value="GFY95935.1"/>
    <property type="molecule type" value="Genomic_DNA"/>
</dbReference>
<feature type="region of interest" description="Disordered" evidence="1">
    <location>
        <begin position="90"/>
        <end position="110"/>
    </location>
</feature>
<organism evidence="2 3">
    <name type="scientific">Actinidia rufa</name>
    <dbReference type="NCBI Taxonomy" id="165716"/>
    <lineage>
        <taxon>Eukaryota</taxon>
        <taxon>Viridiplantae</taxon>
        <taxon>Streptophyta</taxon>
        <taxon>Embryophyta</taxon>
        <taxon>Tracheophyta</taxon>
        <taxon>Spermatophyta</taxon>
        <taxon>Magnoliopsida</taxon>
        <taxon>eudicotyledons</taxon>
        <taxon>Gunneridae</taxon>
        <taxon>Pentapetalae</taxon>
        <taxon>asterids</taxon>
        <taxon>Ericales</taxon>
        <taxon>Actinidiaceae</taxon>
        <taxon>Actinidia</taxon>
    </lineage>
</organism>
<feature type="region of interest" description="Disordered" evidence="1">
    <location>
        <begin position="227"/>
        <end position="256"/>
    </location>
</feature>
<feature type="compositionally biased region" description="Polar residues" evidence="1">
    <location>
        <begin position="90"/>
        <end position="99"/>
    </location>
</feature>
<proteinExistence type="predicted"/>
<sequence length="256" mass="28109">MRFWWIRENFGKFDAEEVGNGIGVMGLVAIYSGNFWGPNAADNGDEGDDWDSESEDDLQIVLNDNNHGHICQRGENGLRILRPKNSTTLRANCSSQTPSDRIPSTHHPKNRSLPLHHTLFRLYPPRDWPVPEPARYRASTSIPEKNGTIEEAFTGEIPKPPIVGPERPAAFNRPTTSGDRLFSPRISPARVVNADVWPLCRKSDFGGRSSGLVVVDPRSDEEALVKHSAASGSVGRGRKVLGNIAGVGDGESDRHS</sequence>
<comment type="caution">
    <text evidence="2">The sequence shown here is derived from an EMBL/GenBank/DDBJ whole genome shotgun (WGS) entry which is preliminary data.</text>
</comment>
<protein>
    <submittedName>
        <fullName evidence="2">FIP1[V]-like protein</fullName>
    </submittedName>
</protein>
<name>A0A7J0FB83_9ERIC</name>
<evidence type="ECO:0000313" key="2">
    <source>
        <dbReference type="EMBL" id="GFY95935.1"/>
    </source>
</evidence>